<dbReference type="EMBL" id="JAHQIW010001534">
    <property type="protein sequence ID" value="KAJ1352737.1"/>
    <property type="molecule type" value="Genomic_DNA"/>
</dbReference>
<dbReference type="Proteomes" id="UP001196413">
    <property type="component" value="Unassembled WGS sequence"/>
</dbReference>
<sequence>MDEDLEKQSVHPLVLPPSDAYLPGERLRNLQRLREKNSFTDFQTDVYPKHLQDHVASQPIHKRILQVTLPHRERCIGCYRRMAMRVHTAYDRNEAKRLCARNSRCVRPACQSMYKNDDKTKKELIAWR</sequence>
<evidence type="ECO:0000313" key="1">
    <source>
        <dbReference type="EMBL" id="KAJ1352737.1"/>
    </source>
</evidence>
<keyword evidence="2" id="KW-1185">Reference proteome</keyword>
<evidence type="ECO:0000313" key="2">
    <source>
        <dbReference type="Proteomes" id="UP001196413"/>
    </source>
</evidence>
<dbReference type="AlphaFoldDB" id="A0AAD5QJE0"/>
<accession>A0AAD5QJE0</accession>
<name>A0AAD5QJE0_PARTN</name>
<gene>
    <name evidence="1" type="ORF">KIN20_009156</name>
</gene>
<proteinExistence type="predicted"/>
<reference evidence="1" key="1">
    <citation type="submission" date="2021-06" db="EMBL/GenBank/DDBJ databases">
        <title>Parelaphostrongylus tenuis whole genome reference sequence.</title>
        <authorList>
            <person name="Garwood T.J."/>
            <person name="Larsen P.A."/>
            <person name="Fountain-Jones N.M."/>
            <person name="Garbe J.R."/>
            <person name="Macchietto M.G."/>
            <person name="Kania S.A."/>
            <person name="Gerhold R.W."/>
            <person name="Richards J.E."/>
            <person name="Wolf T.M."/>
        </authorList>
    </citation>
    <scope>NUCLEOTIDE SEQUENCE</scope>
    <source>
        <strain evidence="1">MNPRO001-30</strain>
        <tissue evidence="1">Meninges</tissue>
    </source>
</reference>
<organism evidence="1 2">
    <name type="scientific">Parelaphostrongylus tenuis</name>
    <name type="common">Meningeal worm</name>
    <dbReference type="NCBI Taxonomy" id="148309"/>
    <lineage>
        <taxon>Eukaryota</taxon>
        <taxon>Metazoa</taxon>
        <taxon>Ecdysozoa</taxon>
        <taxon>Nematoda</taxon>
        <taxon>Chromadorea</taxon>
        <taxon>Rhabditida</taxon>
        <taxon>Rhabditina</taxon>
        <taxon>Rhabditomorpha</taxon>
        <taxon>Strongyloidea</taxon>
        <taxon>Metastrongylidae</taxon>
        <taxon>Parelaphostrongylus</taxon>
    </lineage>
</organism>
<comment type="caution">
    <text evidence="1">The sequence shown here is derived from an EMBL/GenBank/DDBJ whole genome shotgun (WGS) entry which is preliminary data.</text>
</comment>
<protein>
    <submittedName>
        <fullName evidence="1">Uncharacterized protein</fullName>
    </submittedName>
</protein>